<accession>A0AAV6HSN0</accession>
<keyword evidence="2" id="KW-1185">Reference proteome</keyword>
<dbReference type="EMBL" id="JACTNZ010000013">
    <property type="protein sequence ID" value="KAG5515556.1"/>
    <property type="molecule type" value="Genomic_DNA"/>
</dbReference>
<sequence length="84" mass="8828">MRGGVFMEVDVGVLEVGLVIETEFGLAEVGGGGGGIVDGDVVGGSKAGEAEELVEMAMHWEGHYYHFHLSTMAKVLDNIGGIHR</sequence>
<evidence type="ECO:0000313" key="1">
    <source>
        <dbReference type="EMBL" id="KAG5515556.1"/>
    </source>
</evidence>
<proteinExistence type="predicted"/>
<comment type="caution">
    <text evidence="1">The sequence shown here is derived from an EMBL/GenBank/DDBJ whole genome shotgun (WGS) entry which is preliminary data.</text>
</comment>
<organism evidence="1 2">
    <name type="scientific">Rhododendron griersonianum</name>
    <dbReference type="NCBI Taxonomy" id="479676"/>
    <lineage>
        <taxon>Eukaryota</taxon>
        <taxon>Viridiplantae</taxon>
        <taxon>Streptophyta</taxon>
        <taxon>Embryophyta</taxon>
        <taxon>Tracheophyta</taxon>
        <taxon>Spermatophyta</taxon>
        <taxon>Magnoliopsida</taxon>
        <taxon>eudicotyledons</taxon>
        <taxon>Gunneridae</taxon>
        <taxon>Pentapetalae</taxon>
        <taxon>asterids</taxon>
        <taxon>Ericales</taxon>
        <taxon>Ericaceae</taxon>
        <taxon>Ericoideae</taxon>
        <taxon>Rhodoreae</taxon>
        <taxon>Rhododendron</taxon>
    </lineage>
</organism>
<protein>
    <submittedName>
        <fullName evidence="1">Uncharacterized protein</fullName>
    </submittedName>
</protein>
<name>A0AAV6HSN0_9ERIC</name>
<dbReference type="AlphaFoldDB" id="A0AAV6HSN0"/>
<gene>
    <name evidence="1" type="ORF">RHGRI_036562</name>
</gene>
<evidence type="ECO:0000313" key="2">
    <source>
        <dbReference type="Proteomes" id="UP000823749"/>
    </source>
</evidence>
<reference evidence="1 2" key="1">
    <citation type="submission" date="2020-08" db="EMBL/GenBank/DDBJ databases">
        <title>Plant Genome Project.</title>
        <authorList>
            <person name="Zhang R.-G."/>
        </authorList>
    </citation>
    <scope>NUCLEOTIDE SEQUENCE [LARGE SCALE GENOMIC DNA]</scope>
    <source>
        <strain evidence="1">WSP0</strain>
        <tissue evidence="1">Leaf</tissue>
    </source>
</reference>
<dbReference type="Proteomes" id="UP000823749">
    <property type="component" value="Chromosome 13"/>
</dbReference>